<feature type="compositionally biased region" description="Low complexity" evidence="5">
    <location>
        <begin position="32"/>
        <end position="61"/>
    </location>
</feature>
<evidence type="ECO:0000313" key="7">
    <source>
        <dbReference type="EMBL" id="TFK92285.1"/>
    </source>
</evidence>
<keyword evidence="2" id="KW-0496">Mitochondrion</keyword>
<gene>
    <name evidence="7" type="ORF">K466DRAFT_513649</name>
</gene>
<evidence type="ECO:0000256" key="4">
    <source>
        <dbReference type="ARBA" id="ARBA00035682"/>
    </source>
</evidence>
<evidence type="ECO:0000259" key="6">
    <source>
        <dbReference type="SMART" id="SM01155"/>
    </source>
</evidence>
<reference evidence="7 8" key="1">
    <citation type="journal article" date="2019" name="Nat. Ecol. Evol.">
        <title>Megaphylogeny resolves global patterns of mushroom evolution.</title>
        <authorList>
            <person name="Varga T."/>
            <person name="Krizsan K."/>
            <person name="Foldi C."/>
            <person name="Dima B."/>
            <person name="Sanchez-Garcia M."/>
            <person name="Sanchez-Ramirez S."/>
            <person name="Szollosi G.J."/>
            <person name="Szarkandi J.G."/>
            <person name="Papp V."/>
            <person name="Albert L."/>
            <person name="Andreopoulos W."/>
            <person name="Angelini C."/>
            <person name="Antonin V."/>
            <person name="Barry K.W."/>
            <person name="Bougher N.L."/>
            <person name="Buchanan P."/>
            <person name="Buyck B."/>
            <person name="Bense V."/>
            <person name="Catcheside P."/>
            <person name="Chovatia M."/>
            <person name="Cooper J."/>
            <person name="Damon W."/>
            <person name="Desjardin D."/>
            <person name="Finy P."/>
            <person name="Geml J."/>
            <person name="Haridas S."/>
            <person name="Hughes K."/>
            <person name="Justo A."/>
            <person name="Karasinski D."/>
            <person name="Kautmanova I."/>
            <person name="Kiss B."/>
            <person name="Kocsube S."/>
            <person name="Kotiranta H."/>
            <person name="LaButti K.M."/>
            <person name="Lechner B.E."/>
            <person name="Liimatainen K."/>
            <person name="Lipzen A."/>
            <person name="Lukacs Z."/>
            <person name="Mihaltcheva S."/>
            <person name="Morgado L.N."/>
            <person name="Niskanen T."/>
            <person name="Noordeloos M.E."/>
            <person name="Ohm R.A."/>
            <person name="Ortiz-Santana B."/>
            <person name="Ovrebo C."/>
            <person name="Racz N."/>
            <person name="Riley R."/>
            <person name="Savchenko A."/>
            <person name="Shiryaev A."/>
            <person name="Soop K."/>
            <person name="Spirin V."/>
            <person name="Szebenyi C."/>
            <person name="Tomsovsky M."/>
            <person name="Tulloss R.E."/>
            <person name="Uehling J."/>
            <person name="Grigoriev I.V."/>
            <person name="Vagvolgyi C."/>
            <person name="Papp T."/>
            <person name="Martin F.M."/>
            <person name="Miettinen O."/>
            <person name="Hibbett D.S."/>
            <person name="Nagy L.G."/>
        </authorList>
    </citation>
    <scope>NUCLEOTIDE SEQUENCE [LARGE SCALE GENOMIC DNA]</scope>
    <source>
        <strain evidence="7 8">HHB13444</strain>
    </source>
</reference>
<comment type="subcellular location">
    <subcellularLocation>
        <location evidence="1">Mitochondrion</location>
    </subcellularLocation>
</comment>
<name>A0A5C3PR98_9APHY</name>
<protein>
    <recommendedName>
        <fullName evidence="4">Small ribosomal subunit protein mS38</fullName>
    </recommendedName>
</protein>
<dbReference type="PANTHER" id="PTHR32035">
    <property type="entry name" value="AURORA KINASE A-INTERACTING PROTEIN"/>
    <property type="match status" value="1"/>
</dbReference>
<dbReference type="STRING" id="1314778.A0A5C3PR98"/>
<feature type="domain" description="Ribosomal protein mS38 C-terminal" evidence="6">
    <location>
        <begin position="215"/>
        <end position="248"/>
    </location>
</feature>
<sequence length="248" mass="26657">MSVLAHLLRPAAGARRAYSAFSKPGGGGYFNSSKSPKVAPPSSKSKVDSSSSTAPDASSSAPKDDSATLSPGGAAPDATGSHIPSSSAFAPSSQFAPVYPHISRQDLKLHQFFSLHRPLLTISRHPLSIFESHSSPFPIAATPAPETANFGTLEEHAEVSQDADADAARQLARAMVVNRVGASIAWEDALKRLGLDESSARAEEVGLAEAEFGMYMDSTKRKRRKKMKKHKLKKRRRLNRAQRLKIGR</sequence>
<evidence type="ECO:0000313" key="8">
    <source>
        <dbReference type="Proteomes" id="UP000308197"/>
    </source>
</evidence>
<dbReference type="InParanoid" id="A0A5C3PR98"/>
<comment type="similarity">
    <text evidence="3">Belongs to the mitochondrion-specific ribosomal protein mS38 family.</text>
</comment>
<dbReference type="InterPro" id="IPR013177">
    <property type="entry name" value="Ribosomal_mS38_C"/>
</dbReference>
<proteinExistence type="inferred from homology"/>
<dbReference type="Pfam" id="PF08213">
    <property type="entry name" value="COX24_C"/>
    <property type="match status" value="1"/>
</dbReference>
<dbReference type="PANTHER" id="PTHR32035:SF3">
    <property type="entry name" value="SMALL RIBOSOMAL SUBUNIT PROTEIN MS38"/>
    <property type="match status" value="1"/>
</dbReference>
<feature type="compositionally biased region" description="Basic residues" evidence="5">
    <location>
        <begin position="220"/>
        <end position="248"/>
    </location>
</feature>
<evidence type="ECO:0000256" key="1">
    <source>
        <dbReference type="ARBA" id="ARBA00004173"/>
    </source>
</evidence>
<feature type="region of interest" description="Disordered" evidence="5">
    <location>
        <begin position="22"/>
        <end position="88"/>
    </location>
</feature>
<accession>A0A5C3PR98</accession>
<dbReference type="GO" id="GO:0005739">
    <property type="term" value="C:mitochondrion"/>
    <property type="evidence" value="ECO:0007669"/>
    <property type="project" value="UniProtKB-SubCell"/>
</dbReference>
<dbReference type="SMART" id="SM01155">
    <property type="entry name" value="DUF1713"/>
    <property type="match status" value="1"/>
</dbReference>
<keyword evidence="8" id="KW-1185">Reference proteome</keyword>
<dbReference type="EMBL" id="ML211001">
    <property type="protein sequence ID" value="TFK92285.1"/>
    <property type="molecule type" value="Genomic_DNA"/>
</dbReference>
<organism evidence="7 8">
    <name type="scientific">Polyporus arcularius HHB13444</name>
    <dbReference type="NCBI Taxonomy" id="1314778"/>
    <lineage>
        <taxon>Eukaryota</taxon>
        <taxon>Fungi</taxon>
        <taxon>Dikarya</taxon>
        <taxon>Basidiomycota</taxon>
        <taxon>Agaricomycotina</taxon>
        <taxon>Agaricomycetes</taxon>
        <taxon>Polyporales</taxon>
        <taxon>Polyporaceae</taxon>
        <taxon>Polyporus</taxon>
    </lineage>
</organism>
<dbReference type="AlphaFoldDB" id="A0A5C3PR98"/>
<evidence type="ECO:0000256" key="2">
    <source>
        <dbReference type="ARBA" id="ARBA00023128"/>
    </source>
</evidence>
<evidence type="ECO:0000256" key="3">
    <source>
        <dbReference type="ARBA" id="ARBA00035647"/>
    </source>
</evidence>
<feature type="region of interest" description="Disordered" evidence="5">
    <location>
        <begin position="218"/>
        <end position="248"/>
    </location>
</feature>
<evidence type="ECO:0000256" key="5">
    <source>
        <dbReference type="SAM" id="MobiDB-lite"/>
    </source>
</evidence>
<dbReference type="Proteomes" id="UP000308197">
    <property type="component" value="Unassembled WGS sequence"/>
</dbReference>